<dbReference type="AlphaFoldDB" id="A0A2P5EML0"/>
<dbReference type="OrthoDB" id="337038at2759"/>
<proteinExistence type="inferred from homology"/>
<reference evidence="8" key="1">
    <citation type="submission" date="2016-06" db="EMBL/GenBank/DDBJ databases">
        <title>Parallel loss of symbiosis genes in relatives of nitrogen-fixing non-legume Parasponia.</title>
        <authorList>
            <person name="Van Velzen R."/>
            <person name="Holmer R."/>
            <person name="Bu F."/>
            <person name="Rutten L."/>
            <person name="Van Zeijl A."/>
            <person name="Liu W."/>
            <person name="Santuari L."/>
            <person name="Cao Q."/>
            <person name="Sharma T."/>
            <person name="Shen D."/>
            <person name="Roswanjaya Y."/>
            <person name="Wardhani T."/>
            <person name="Kalhor M.S."/>
            <person name="Jansen J."/>
            <person name="Van den Hoogen J."/>
            <person name="Gungor B."/>
            <person name="Hartog M."/>
            <person name="Hontelez J."/>
            <person name="Verver J."/>
            <person name="Yang W.-C."/>
            <person name="Schijlen E."/>
            <person name="Repin R."/>
            <person name="Schilthuizen M."/>
            <person name="Schranz E."/>
            <person name="Heidstra R."/>
            <person name="Miyata K."/>
            <person name="Fedorova E."/>
            <person name="Kohlen W."/>
            <person name="Bisseling T."/>
            <person name="Smit S."/>
            <person name="Geurts R."/>
        </authorList>
    </citation>
    <scope>NUCLEOTIDE SEQUENCE [LARGE SCALE GENOMIC DNA]</scope>
    <source>
        <strain evidence="8">cv. RG33-2</strain>
    </source>
</reference>
<dbReference type="STRING" id="63057.A0A2P5EML0"/>
<dbReference type="CDD" id="cd05381">
    <property type="entry name" value="CAP_PR-1"/>
    <property type="match status" value="1"/>
</dbReference>
<dbReference type="FunCoup" id="A0A2P5EML0">
    <property type="interactions" value="423"/>
</dbReference>
<dbReference type="SUPFAM" id="SSF55797">
    <property type="entry name" value="PR-1-like"/>
    <property type="match status" value="1"/>
</dbReference>
<comment type="caution">
    <text evidence="7">The sequence shown here is derived from an EMBL/GenBank/DDBJ whole genome shotgun (WGS) entry which is preliminary data.</text>
</comment>
<dbReference type="InterPro" id="IPR018244">
    <property type="entry name" value="Allrgn_V5/Tpx1_CS"/>
</dbReference>
<organism evidence="7 8">
    <name type="scientific">Trema orientale</name>
    <name type="common">Charcoal tree</name>
    <name type="synonym">Celtis orientalis</name>
    <dbReference type="NCBI Taxonomy" id="63057"/>
    <lineage>
        <taxon>Eukaryota</taxon>
        <taxon>Viridiplantae</taxon>
        <taxon>Streptophyta</taxon>
        <taxon>Embryophyta</taxon>
        <taxon>Tracheophyta</taxon>
        <taxon>Spermatophyta</taxon>
        <taxon>Magnoliopsida</taxon>
        <taxon>eudicotyledons</taxon>
        <taxon>Gunneridae</taxon>
        <taxon>Pentapetalae</taxon>
        <taxon>rosids</taxon>
        <taxon>fabids</taxon>
        <taxon>Rosales</taxon>
        <taxon>Cannabaceae</taxon>
        <taxon>Trema</taxon>
    </lineage>
</organism>
<protein>
    <submittedName>
        <fullName evidence="7">Cysteine-rich secretory protein, allergen V5/Tpx-1-related</fullName>
    </submittedName>
</protein>
<dbReference type="GO" id="GO:0005576">
    <property type="term" value="C:extracellular region"/>
    <property type="evidence" value="ECO:0007669"/>
    <property type="project" value="InterPro"/>
</dbReference>
<dbReference type="Pfam" id="PF00188">
    <property type="entry name" value="CAP"/>
    <property type="match status" value="1"/>
</dbReference>
<keyword evidence="2 5" id="KW-0732">Signal</keyword>
<feature type="signal peptide" evidence="5">
    <location>
        <begin position="1"/>
        <end position="31"/>
    </location>
</feature>
<evidence type="ECO:0000256" key="1">
    <source>
        <dbReference type="ARBA" id="ARBA00009923"/>
    </source>
</evidence>
<evidence type="ECO:0000256" key="5">
    <source>
        <dbReference type="SAM" id="SignalP"/>
    </source>
</evidence>
<evidence type="ECO:0000256" key="3">
    <source>
        <dbReference type="ARBA" id="ARBA00022821"/>
    </source>
</evidence>
<dbReference type="FunFam" id="3.40.33.10:FF:000006">
    <property type="entry name" value="Putative pathogenesis-related protein 1"/>
    <property type="match status" value="1"/>
</dbReference>
<dbReference type="PROSITE" id="PS01010">
    <property type="entry name" value="CRISP_2"/>
    <property type="match status" value="1"/>
</dbReference>
<dbReference type="PRINTS" id="PR00837">
    <property type="entry name" value="V5TPXLIKE"/>
</dbReference>
<dbReference type="InterPro" id="IPR001283">
    <property type="entry name" value="CRISP-related"/>
</dbReference>
<dbReference type="EMBL" id="JXTC01000125">
    <property type="protein sequence ID" value="PON86807.1"/>
    <property type="molecule type" value="Genomic_DNA"/>
</dbReference>
<dbReference type="InterPro" id="IPR035940">
    <property type="entry name" value="CAP_sf"/>
</dbReference>
<dbReference type="Gene3D" id="3.40.33.10">
    <property type="entry name" value="CAP"/>
    <property type="match status" value="1"/>
</dbReference>
<dbReference type="GO" id="GO:0098542">
    <property type="term" value="P:defense response to other organism"/>
    <property type="evidence" value="ECO:0007669"/>
    <property type="project" value="UniProtKB-ARBA"/>
</dbReference>
<name>A0A2P5EML0_TREOI</name>
<evidence type="ECO:0000259" key="6">
    <source>
        <dbReference type="SMART" id="SM00198"/>
    </source>
</evidence>
<keyword evidence="4" id="KW-1015">Disulfide bond</keyword>
<dbReference type="InParanoid" id="A0A2P5EML0"/>
<evidence type="ECO:0000313" key="8">
    <source>
        <dbReference type="Proteomes" id="UP000237000"/>
    </source>
</evidence>
<gene>
    <name evidence="7" type="ORF">TorRG33x02_173330</name>
</gene>
<keyword evidence="3" id="KW-0611">Plant defense</keyword>
<sequence length="178" mass="19721">MGLGLRRISLLQVLIFTYLLGRLAILQTSRAQNSPQDYLNAHNSARAQVGVGPLRWDNTVASYARQYANKRIGDCRLVHSGGPYGENIAWGSGDLSGVNAVRLWVAEKKDYDYKSNSCAAGKVCGHYTQVVWRNSVRLGCAKVRCNNNRGTFIVCNYDPPGNFNGQRPYDTLSYQSAI</sequence>
<keyword evidence="8" id="KW-1185">Reference proteome</keyword>
<comment type="similarity">
    <text evidence="1">Belongs to the CRISP family.</text>
</comment>
<dbReference type="InterPro" id="IPR014044">
    <property type="entry name" value="CAP_dom"/>
</dbReference>
<evidence type="ECO:0000256" key="4">
    <source>
        <dbReference type="ARBA" id="ARBA00023157"/>
    </source>
</evidence>
<dbReference type="PANTHER" id="PTHR10334">
    <property type="entry name" value="CYSTEINE-RICH SECRETORY PROTEIN-RELATED"/>
    <property type="match status" value="1"/>
</dbReference>
<evidence type="ECO:0000256" key="2">
    <source>
        <dbReference type="ARBA" id="ARBA00022729"/>
    </source>
</evidence>
<feature type="domain" description="SCP" evidence="6">
    <location>
        <begin position="33"/>
        <end position="165"/>
    </location>
</feature>
<dbReference type="PROSITE" id="PS01009">
    <property type="entry name" value="CRISP_1"/>
    <property type="match status" value="1"/>
</dbReference>
<dbReference type="Proteomes" id="UP000237000">
    <property type="component" value="Unassembled WGS sequence"/>
</dbReference>
<accession>A0A2P5EML0</accession>
<feature type="chain" id="PRO_5015146309" evidence="5">
    <location>
        <begin position="32"/>
        <end position="178"/>
    </location>
</feature>
<dbReference type="SMART" id="SM00198">
    <property type="entry name" value="SCP"/>
    <property type="match status" value="1"/>
</dbReference>
<evidence type="ECO:0000313" key="7">
    <source>
        <dbReference type="EMBL" id="PON86807.1"/>
    </source>
</evidence>